<dbReference type="EMBL" id="QJKJ01008961">
    <property type="protein sequence ID" value="RDX78107.1"/>
    <property type="molecule type" value="Genomic_DNA"/>
</dbReference>
<dbReference type="Pfam" id="PF02519">
    <property type="entry name" value="Auxin_inducible"/>
    <property type="match status" value="1"/>
</dbReference>
<dbReference type="InterPro" id="IPR003676">
    <property type="entry name" value="SAUR_fam"/>
</dbReference>
<keyword evidence="3" id="KW-1185">Reference proteome</keyword>
<reference evidence="2" key="1">
    <citation type="submission" date="2018-05" db="EMBL/GenBank/DDBJ databases">
        <title>Draft genome of Mucuna pruriens seed.</title>
        <authorList>
            <person name="Nnadi N.E."/>
            <person name="Vos R."/>
            <person name="Hasami M.H."/>
            <person name="Devisetty U.K."/>
            <person name="Aguiy J.C."/>
        </authorList>
    </citation>
    <scope>NUCLEOTIDE SEQUENCE [LARGE SCALE GENOMIC DNA]</scope>
    <source>
        <strain evidence="2">JCA_2017</strain>
    </source>
</reference>
<dbReference type="STRING" id="157652.A0A371FIH0"/>
<dbReference type="Proteomes" id="UP000257109">
    <property type="component" value="Unassembled WGS sequence"/>
</dbReference>
<name>A0A371FIH0_MUCPR</name>
<comment type="similarity">
    <text evidence="1">Belongs to the ARG7 family.</text>
</comment>
<dbReference type="GO" id="GO:0009733">
    <property type="term" value="P:response to auxin"/>
    <property type="evidence" value="ECO:0007669"/>
    <property type="project" value="InterPro"/>
</dbReference>
<evidence type="ECO:0000313" key="3">
    <source>
        <dbReference type="Proteomes" id="UP000257109"/>
    </source>
</evidence>
<comment type="caution">
    <text evidence="2">The sequence shown here is derived from an EMBL/GenBank/DDBJ whole genome shotgun (WGS) entry which is preliminary data.</text>
</comment>
<proteinExistence type="inferred from homology"/>
<dbReference type="PANTHER" id="PTHR31929">
    <property type="entry name" value="SAUR-LIKE AUXIN-RESPONSIVE PROTEIN FAMILY-RELATED"/>
    <property type="match status" value="1"/>
</dbReference>
<organism evidence="2 3">
    <name type="scientific">Mucuna pruriens</name>
    <name type="common">Velvet bean</name>
    <name type="synonym">Dolichos pruriens</name>
    <dbReference type="NCBI Taxonomy" id="157652"/>
    <lineage>
        <taxon>Eukaryota</taxon>
        <taxon>Viridiplantae</taxon>
        <taxon>Streptophyta</taxon>
        <taxon>Embryophyta</taxon>
        <taxon>Tracheophyta</taxon>
        <taxon>Spermatophyta</taxon>
        <taxon>Magnoliopsida</taxon>
        <taxon>eudicotyledons</taxon>
        <taxon>Gunneridae</taxon>
        <taxon>Pentapetalae</taxon>
        <taxon>rosids</taxon>
        <taxon>fabids</taxon>
        <taxon>Fabales</taxon>
        <taxon>Fabaceae</taxon>
        <taxon>Papilionoideae</taxon>
        <taxon>50 kb inversion clade</taxon>
        <taxon>NPAAA clade</taxon>
        <taxon>indigoferoid/millettioid clade</taxon>
        <taxon>Phaseoleae</taxon>
        <taxon>Mucuna</taxon>
    </lineage>
</organism>
<accession>A0A371FIH0</accession>
<gene>
    <name evidence="2" type="ORF">CR513_41669</name>
</gene>
<dbReference type="AlphaFoldDB" id="A0A371FIH0"/>
<feature type="non-terminal residue" evidence="2">
    <location>
        <position position="1"/>
    </location>
</feature>
<protein>
    <submittedName>
        <fullName evidence="2">Uncharacterized protein</fullName>
    </submittedName>
</protein>
<evidence type="ECO:0000256" key="1">
    <source>
        <dbReference type="ARBA" id="ARBA00006974"/>
    </source>
</evidence>
<evidence type="ECO:0000313" key="2">
    <source>
        <dbReference type="EMBL" id="RDX78107.1"/>
    </source>
</evidence>
<sequence>MRRFVIPVSYLNQPSFQELLSQAEEEFGYNHPTGYIFQSSKYKKENIYNVQLCLLYKIELVIDHLLSIFFSMTYASEKCYLGRHLLYTGLFRSLHVFKLMG</sequence>
<dbReference type="OrthoDB" id="1416503at2759"/>